<dbReference type="EMBL" id="JANBUP010002335">
    <property type="protein sequence ID" value="KAJ2800806.1"/>
    <property type="molecule type" value="Genomic_DNA"/>
</dbReference>
<sequence length="171" mass="18841">MLKCLGLPRPWFFSKHLEDPPLCPSAIVGYTDSNDEEEIVVLPRELTPAQKETLVPVYRTPRTRRERPSTIPTEPTRPAAAAPKATCKPPRRSQEERPRTMPAAARAVRAREAAVKAADKAAEAAEALRVNPKANQLAEKALRRAEVNAKRIARERAVIADIQSRPAGNAV</sequence>
<keyword evidence="2" id="KW-1185">Reference proteome</keyword>
<reference evidence="1" key="1">
    <citation type="submission" date="2022-07" db="EMBL/GenBank/DDBJ databases">
        <title>Phylogenomic reconstructions and comparative analyses of Kickxellomycotina fungi.</title>
        <authorList>
            <person name="Reynolds N.K."/>
            <person name="Stajich J.E."/>
            <person name="Barry K."/>
            <person name="Grigoriev I.V."/>
            <person name="Crous P."/>
            <person name="Smith M.E."/>
        </authorList>
    </citation>
    <scope>NUCLEOTIDE SEQUENCE</scope>
    <source>
        <strain evidence="1">CBS 102833</strain>
    </source>
</reference>
<comment type="caution">
    <text evidence="1">The sequence shown here is derived from an EMBL/GenBank/DDBJ whole genome shotgun (WGS) entry which is preliminary data.</text>
</comment>
<protein>
    <submittedName>
        <fullName evidence="1">Uncharacterized protein</fullName>
    </submittedName>
</protein>
<evidence type="ECO:0000313" key="1">
    <source>
        <dbReference type="EMBL" id="KAJ2800806.1"/>
    </source>
</evidence>
<organism evidence="1 2">
    <name type="scientific">Coemansia furcata</name>
    <dbReference type="NCBI Taxonomy" id="417177"/>
    <lineage>
        <taxon>Eukaryota</taxon>
        <taxon>Fungi</taxon>
        <taxon>Fungi incertae sedis</taxon>
        <taxon>Zoopagomycota</taxon>
        <taxon>Kickxellomycotina</taxon>
        <taxon>Kickxellomycetes</taxon>
        <taxon>Kickxellales</taxon>
        <taxon>Kickxellaceae</taxon>
        <taxon>Coemansia</taxon>
    </lineage>
</organism>
<gene>
    <name evidence="1" type="ORF">H4S07_005090</name>
</gene>
<proteinExistence type="predicted"/>
<name>A0ACC1L422_9FUNG</name>
<evidence type="ECO:0000313" key="2">
    <source>
        <dbReference type="Proteomes" id="UP001140096"/>
    </source>
</evidence>
<dbReference type="Proteomes" id="UP001140096">
    <property type="component" value="Unassembled WGS sequence"/>
</dbReference>
<accession>A0ACC1L422</accession>